<keyword evidence="3" id="KW-0106">Calcium</keyword>
<dbReference type="Pfam" id="PF10566">
    <property type="entry name" value="Glyco_hydro_97"/>
    <property type="match status" value="1"/>
</dbReference>
<dbReference type="InterPro" id="IPR014718">
    <property type="entry name" value="GH-type_carb-bd"/>
</dbReference>
<dbReference type="PANTHER" id="PTHR35803:SF1">
    <property type="entry name" value="GLUCAN 1,4-ALPHA-GLUCOSIDASE SUSB"/>
    <property type="match status" value="1"/>
</dbReference>
<dbReference type="Pfam" id="PF14508">
    <property type="entry name" value="GH97_N"/>
    <property type="match status" value="1"/>
</dbReference>
<evidence type="ECO:0000259" key="4">
    <source>
        <dbReference type="Pfam" id="PF10566"/>
    </source>
</evidence>
<dbReference type="InterPro" id="IPR029486">
    <property type="entry name" value="GH97_N"/>
</dbReference>
<dbReference type="EMBL" id="CP012836">
    <property type="protein sequence ID" value="AMQ55946.1"/>
    <property type="molecule type" value="Genomic_DNA"/>
</dbReference>
<dbReference type="InterPro" id="IPR017853">
    <property type="entry name" value="GH"/>
</dbReference>
<feature type="domain" description="Glycosyl-hydrolase 97 catalytic" evidence="4">
    <location>
        <begin position="309"/>
        <end position="488"/>
    </location>
</feature>
<dbReference type="STRING" id="1727163.AO498_05945"/>
<protein>
    <submittedName>
        <fullName evidence="7">Alpha-glucosidase</fullName>
    </submittedName>
</protein>
<dbReference type="GO" id="GO:0030246">
    <property type="term" value="F:carbohydrate binding"/>
    <property type="evidence" value="ECO:0007669"/>
    <property type="project" value="InterPro"/>
</dbReference>
<feature type="domain" description="Glycosyl-hydrolase 97 C-terminal oligomerisation" evidence="6">
    <location>
        <begin position="585"/>
        <end position="685"/>
    </location>
</feature>
<dbReference type="Gene3D" id="3.20.20.70">
    <property type="entry name" value="Aldolase class I"/>
    <property type="match status" value="1"/>
</dbReference>
<dbReference type="RefSeq" id="WP_067544727.1">
    <property type="nucleotide sequence ID" value="NZ_CP012836.1"/>
</dbReference>
<accession>A0A142ELE1</accession>
<reference evidence="8" key="1">
    <citation type="submission" date="2015-09" db="EMBL/GenBank/DDBJ databases">
        <title>Complete sequence of Algoriphagus sp. M8-2.</title>
        <authorList>
            <person name="Shintani M."/>
        </authorList>
    </citation>
    <scope>NUCLEOTIDE SEQUENCE [LARGE SCALE GENOMIC DNA]</scope>
    <source>
        <strain evidence="8">M8-2</strain>
    </source>
</reference>
<evidence type="ECO:0000259" key="5">
    <source>
        <dbReference type="Pfam" id="PF14508"/>
    </source>
</evidence>
<dbReference type="KEGG" id="alm:AO498_05945"/>
<keyword evidence="8" id="KW-1185">Reference proteome</keyword>
<gene>
    <name evidence="7" type="ORF">AO498_05945</name>
</gene>
<sequence length="688" mass="78230">MKKVFLSLVFTAVFLASFGQQKFQVSSPNGQVQVTLSNQERLTYSISHQENVLFQPSTLGFSLNRPEIDLTEFEVLGSEEKEVNQSWTPIYGERSKIKDHYRELRLRLQTKTQAKVQVNLVFKVYDDGVGFRYEFPEQEGFKHFIVGEELTEFKMGADHSAFWIPGDYDTNEFLYKTTRLSEVKSLAANAEEIDIAVKSPIGDNFVQTPLQLVTDSGYYIHIHEAALVNYPVMQLELDKADYTLKSHLVPDAVGNKAYLQTGTSTPWRSIIISKTPEGILASDLILNLNDPAQEEYYSWVTPQKFIGVWWEMHVGKGTWEYASGKHAANTANVKKYIDFAAKYGIEGVLVEGWNEGWEDWFGNWKEEVFDFVTPYPDYAIKELSEYARSKNVRLIMHHETSGSVTNYERRLEDALDFMVANDINTVKTGYVGKIIPRGEHHDSQWMNRHYVHVGKKAAEKKIMVVSHESSRPTGLNRTYPNMMASEAARGNEFNNAPTFGLTPEHETILAFTRLKGGPMDYTPGFFDFKLNRFDASRTTQVNTTISKQAALFVVFYSPIQMLGDLPENLEKYPDLVRFIVDIPLDWEESTYLKSAPGGQVVVARKAKENGVWYVAGISDEQAREVELDFSFLEKGKTYTVHLIQDSKDAHYDLNPTGMESKSSSVKPGQKMKVRMAQGGGFVMKISQE</sequence>
<dbReference type="Gene3D" id="2.70.98.10">
    <property type="match status" value="1"/>
</dbReference>
<reference evidence="7 8" key="2">
    <citation type="journal article" date="2016" name="Genome Announc.">
        <title>Complete Genome Sequence of Algoriphagus sp. Strain M8-2, Isolated from a Brackish Lake.</title>
        <authorList>
            <person name="Muraguchi Y."/>
            <person name="Kushimoto K."/>
            <person name="Ohtsubo Y."/>
            <person name="Suzuki T."/>
            <person name="Dohra H."/>
            <person name="Kimbara K."/>
            <person name="Shintani M."/>
        </authorList>
    </citation>
    <scope>NUCLEOTIDE SEQUENCE [LARGE SCALE GENOMIC DNA]</scope>
    <source>
        <strain evidence="7 8">M8-2</strain>
    </source>
</reference>
<evidence type="ECO:0000256" key="3">
    <source>
        <dbReference type="ARBA" id="ARBA00022837"/>
    </source>
</evidence>
<dbReference type="Pfam" id="PF14509">
    <property type="entry name" value="GH97_C"/>
    <property type="match status" value="1"/>
</dbReference>
<proteinExistence type="predicted"/>
<dbReference type="InterPro" id="IPR029483">
    <property type="entry name" value="GH97_C"/>
</dbReference>
<dbReference type="OrthoDB" id="57532at2"/>
<dbReference type="PATRIC" id="fig|1727163.4.peg.1236"/>
<dbReference type="AlphaFoldDB" id="A0A142ELE1"/>
<evidence type="ECO:0000259" key="6">
    <source>
        <dbReference type="Pfam" id="PF14509"/>
    </source>
</evidence>
<name>A0A142ELE1_9BACT</name>
<dbReference type="PANTHER" id="PTHR35803">
    <property type="entry name" value="GLUCAN 1,4-ALPHA-GLUCOSIDASE SUSB-RELATED"/>
    <property type="match status" value="1"/>
</dbReference>
<comment type="subunit">
    <text evidence="2">Monomer.</text>
</comment>
<evidence type="ECO:0000256" key="1">
    <source>
        <dbReference type="ARBA" id="ARBA00001913"/>
    </source>
</evidence>
<organism evidence="7 8">
    <name type="scientific">Algoriphagus sanaruensis</name>
    <dbReference type="NCBI Taxonomy" id="1727163"/>
    <lineage>
        <taxon>Bacteria</taxon>
        <taxon>Pseudomonadati</taxon>
        <taxon>Bacteroidota</taxon>
        <taxon>Cytophagia</taxon>
        <taxon>Cytophagales</taxon>
        <taxon>Cyclobacteriaceae</taxon>
        <taxon>Algoriphagus</taxon>
    </lineage>
</organism>
<dbReference type="SUPFAM" id="SSF51445">
    <property type="entry name" value="(Trans)glycosidases"/>
    <property type="match status" value="1"/>
</dbReference>
<dbReference type="InterPro" id="IPR052720">
    <property type="entry name" value="Glycosyl_hydrolase_97"/>
</dbReference>
<evidence type="ECO:0000313" key="8">
    <source>
        <dbReference type="Proteomes" id="UP000073816"/>
    </source>
</evidence>
<evidence type="ECO:0000256" key="2">
    <source>
        <dbReference type="ARBA" id="ARBA00011245"/>
    </source>
</evidence>
<dbReference type="InterPro" id="IPR019563">
    <property type="entry name" value="GH97_catalytic"/>
</dbReference>
<feature type="domain" description="Glycosyl-hydrolase 97 N-terminal" evidence="5">
    <location>
        <begin position="25"/>
        <end position="291"/>
    </location>
</feature>
<dbReference type="Proteomes" id="UP000073816">
    <property type="component" value="Chromosome"/>
</dbReference>
<dbReference type="InterPro" id="IPR013785">
    <property type="entry name" value="Aldolase_TIM"/>
</dbReference>
<comment type="cofactor">
    <cofactor evidence="1">
        <name>Ca(2+)</name>
        <dbReference type="ChEBI" id="CHEBI:29108"/>
    </cofactor>
</comment>
<evidence type="ECO:0000313" key="7">
    <source>
        <dbReference type="EMBL" id="AMQ55946.1"/>
    </source>
</evidence>